<dbReference type="PROSITE" id="PS00941">
    <property type="entry name" value="CARBOXYLESTERASE_B_2"/>
    <property type="match status" value="1"/>
</dbReference>
<keyword evidence="2 3" id="KW-0378">Hydrolase</keyword>
<evidence type="ECO:0000259" key="4">
    <source>
        <dbReference type="Pfam" id="PF00135"/>
    </source>
</evidence>
<dbReference type="OrthoDB" id="9775851at2"/>
<comment type="similarity">
    <text evidence="1 3">Belongs to the type-B carboxylesterase/lipase family.</text>
</comment>
<dbReference type="Proteomes" id="UP000006690">
    <property type="component" value="Chromosome"/>
</dbReference>
<dbReference type="SUPFAM" id="SSF53474">
    <property type="entry name" value="alpha/beta-Hydrolases"/>
    <property type="match status" value="1"/>
</dbReference>
<name>A0A0H3L3L2_PANAA</name>
<dbReference type="EMBL" id="AP012032">
    <property type="protein sequence ID" value="BAK11397.1"/>
    <property type="molecule type" value="Genomic_DNA"/>
</dbReference>
<evidence type="ECO:0000313" key="5">
    <source>
        <dbReference type="EMBL" id="BAK11397.1"/>
    </source>
</evidence>
<dbReference type="GO" id="GO:0016787">
    <property type="term" value="F:hydrolase activity"/>
    <property type="evidence" value="ECO:0007669"/>
    <property type="project" value="UniProtKB-KW"/>
</dbReference>
<dbReference type="ESTHER" id="panam-d4gf31">
    <property type="family name" value="Carb_B_Bacteria"/>
</dbReference>
<dbReference type="Pfam" id="PF00135">
    <property type="entry name" value="COesterase"/>
    <property type="match status" value="1"/>
</dbReference>
<feature type="domain" description="Carboxylesterase type B" evidence="4">
    <location>
        <begin position="9"/>
        <end position="479"/>
    </location>
</feature>
<dbReference type="AlphaFoldDB" id="A0A0H3L3L2"/>
<dbReference type="InterPro" id="IPR029058">
    <property type="entry name" value="AB_hydrolase_fold"/>
</dbReference>
<dbReference type="KEGG" id="paj:PAJ_1317"/>
<dbReference type="EC" id="3.1.1.-" evidence="3"/>
<dbReference type="PROSITE" id="PS00122">
    <property type="entry name" value="CARBOXYLESTERASE_B_1"/>
    <property type="match status" value="1"/>
</dbReference>
<dbReference type="RefSeq" id="WP_014593775.1">
    <property type="nucleotide sequence ID" value="NC_017531.2"/>
</dbReference>
<dbReference type="InterPro" id="IPR050309">
    <property type="entry name" value="Type-B_Carboxylest/Lipase"/>
</dbReference>
<protein>
    <recommendedName>
        <fullName evidence="3">Carboxylic ester hydrolase</fullName>
        <ecNumber evidence="3">3.1.1.-</ecNumber>
    </recommendedName>
</protein>
<organism evidence="5 6">
    <name type="scientific">Pantoea ananatis (strain AJ13355)</name>
    <dbReference type="NCBI Taxonomy" id="932677"/>
    <lineage>
        <taxon>Bacteria</taxon>
        <taxon>Pseudomonadati</taxon>
        <taxon>Pseudomonadota</taxon>
        <taxon>Gammaproteobacteria</taxon>
        <taxon>Enterobacterales</taxon>
        <taxon>Erwiniaceae</taxon>
        <taxon>Pantoea</taxon>
    </lineage>
</organism>
<proteinExistence type="inferred from homology"/>
<dbReference type="PATRIC" id="fig|932677.3.peg.1535"/>
<evidence type="ECO:0000256" key="2">
    <source>
        <dbReference type="ARBA" id="ARBA00022801"/>
    </source>
</evidence>
<gene>
    <name evidence="5" type="primary">pnbA</name>
    <name evidence="5" type="ordered locus">PAJ_1317</name>
</gene>
<dbReference type="Gene3D" id="3.40.50.1820">
    <property type="entry name" value="alpha/beta hydrolase"/>
    <property type="match status" value="1"/>
</dbReference>
<reference evidence="6" key="1">
    <citation type="journal article" date="2012" name="Appl. Microbiol. Biotechnol.">
        <title>The complete genome sequence of Pantoea ananatis AJ13355, an organism with great biotechnological potential.</title>
        <authorList>
            <person name="Hara Y."/>
            <person name="Kadotani N."/>
            <person name="Izui H."/>
            <person name="Katashkina J.I."/>
            <person name="Kuvaeva T.M."/>
            <person name="Andreeva I.G."/>
            <person name="Golubeva L.I."/>
            <person name="Malko D.B."/>
            <person name="Makeev V.J."/>
            <person name="Mashko S.V."/>
            <person name="Kozlov Y.I."/>
        </authorList>
    </citation>
    <scope>NUCLEOTIDE SEQUENCE [LARGE SCALE GENOMIC DNA]</scope>
    <source>
        <strain evidence="6">AJ13355</strain>
    </source>
</reference>
<evidence type="ECO:0000313" key="6">
    <source>
        <dbReference type="Proteomes" id="UP000006690"/>
    </source>
</evidence>
<dbReference type="InterPro" id="IPR002018">
    <property type="entry name" value="CarbesteraseB"/>
</dbReference>
<sequence length="506" mass="56133">MKNEHGLKIAISDGELQGGIDDGIFVFKGIPYAAPPVGDQRWRAPQPVIPWQGVRSALHFSAASWQNREYCLAIGGGDPGDFSEDCLYLNVWTPELQPDKPLPVMVWLHGGGFTLGSGGLAPYNGKPLASRGVVIVTINYRLGHLGFFAHPAMEKEQSATGTLHNFALLDQIAALRWVQRHIHAFGGDARNIRLFGESSGARSLLSLCCSPLSAGLFHKGIVQSAYSLPDVTRTTALEKGVQVARRLGLPADASMEQLRALPAEAFWSLDSSYGLGPVAIAGDAVLPAPVLETFMAGRQHRLPLMAGSNSDEASVLAYFGVDAATVVDRLRRQNRFSYQLLKWIYPLETDALLGRAVARDMTFSLLPWLVMRAQQKVAMPGWRYWFDYVSEHSRDLFPHGTWHGNEIPYVMNTLHNLPAVSDDRRFTAADHAFAQQVSDYWFLFARDVNTSTTQLDGILPWPAWQANNDVTMSLGCEGKAGLRLMPRFMRRRLALFRLMMSRMVRL</sequence>
<evidence type="ECO:0000256" key="3">
    <source>
        <dbReference type="RuleBase" id="RU361235"/>
    </source>
</evidence>
<evidence type="ECO:0000256" key="1">
    <source>
        <dbReference type="ARBA" id="ARBA00005964"/>
    </source>
</evidence>
<accession>A0A0H3L3L2</accession>
<dbReference type="InterPro" id="IPR019819">
    <property type="entry name" value="Carboxylesterase_B_CS"/>
</dbReference>
<dbReference type="InterPro" id="IPR019826">
    <property type="entry name" value="Carboxylesterase_B_AS"/>
</dbReference>
<dbReference type="eggNOG" id="COG2272">
    <property type="taxonomic scope" value="Bacteria"/>
</dbReference>
<dbReference type="PANTHER" id="PTHR11559">
    <property type="entry name" value="CARBOXYLESTERASE"/>
    <property type="match status" value="1"/>
</dbReference>
<dbReference type="HOGENOM" id="CLU_006586_16_1_6"/>